<comment type="caution">
    <text evidence="1">The sequence shown here is derived from an EMBL/GenBank/DDBJ whole genome shotgun (WGS) entry which is preliminary data.</text>
</comment>
<sequence length="330" mass="39280">MSISAVTVITALVACAPNVTTPVEPEPKRIKEATGIFEKRTIYNKPYIKLTTIGYNRFTFSNWYWSYWNNFYQHNEFYEIKDIWEKEGKTFPEEDVIRYFYSAGLSGKFVAKVAKKDQWEYESNKAYNARNGVKYDKAFIEDFSIQKSFPSYQKSISLVKNESDLKKELRLEEDDQKVYENYLERYYKKVTDSEKLTNFDYKKFLPFSDSFNLETIKSKLDFEKYDYIFLKDFWSFLYTNVYFETMHSGVWELDGGIELGDFKIDPKEKKIKIGLYIPPKKSNEKPRKVPDRLPAADIWNEDPRLNSFLVPIEKGKIDTFDLNDYNLWIL</sequence>
<reference evidence="1" key="1">
    <citation type="submission" date="2017-08" db="EMBL/GenBank/DDBJ databases">
        <authorList>
            <person name="Alvarez-Ponce D."/>
            <person name="Weitzman C.L."/>
            <person name="Tillett R.L."/>
            <person name="Sandmeier F.C."/>
            <person name="Tracy C.R."/>
        </authorList>
    </citation>
    <scope>NUCLEOTIDE SEQUENCE [LARGE SCALE GENOMIC DNA]</scope>
    <source>
        <strain evidence="1">PS6</strain>
    </source>
</reference>
<accession>A0ABX4H5I4</accession>
<keyword evidence="2" id="KW-1185">Reference proteome</keyword>
<dbReference type="Proteomes" id="UP000217033">
    <property type="component" value="Unassembled WGS sequence"/>
</dbReference>
<protein>
    <recommendedName>
        <fullName evidence="3">Lipoprotein</fullName>
    </recommendedName>
</protein>
<organism evidence="1 2">
    <name type="scientific">Mycoplasmopsis agassizii</name>
    <dbReference type="NCBI Taxonomy" id="33922"/>
    <lineage>
        <taxon>Bacteria</taxon>
        <taxon>Bacillati</taxon>
        <taxon>Mycoplasmatota</taxon>
        <taxon>Mycoplasmoidales</taxon>
        <taxon>Metamycoplasmataceae</taxon>
        <taxon>Mycoplasmopsis</taxon>
    </lineage>
</organism>
<name>A0ABX4H5I4_9BACT</name>
<dbReference type="EMBL" id="NQMN01000001">
    <property type="protein sequence ID" value="PAF55164.1"/>
    <property type="molecule type" value="Genomic_DNA"/>
</dbReference>
<evidence type="ECO:0000313" key="1">
    <source>
        <dbReference type="EMBL" id="PAF55164.1"/>
    </source>
</evidence>
<evidence type="ECO:0008006" key="3">
    <source>
        <dbReference type="Google" id="ProtNLM"/>
    </source>
</evidence>
<evidence type="ECO:0000313" key="2">
    <source>
        <dbReference type="Proteomes" id="UP000217033"/>
    </source>
</evidence>
<gene>
    <name evidence="1" type="ORF">CJF60_00560</name>
</gene>
<proteinExistence type="predicted"/>